<dbReference type="InterPro" id="IPR041033">
    <property type="entry name" value="SpaA_PFL_dom_1"/>
</dbReference>
<comment type="caution">
    <text evidence="5">The sequence shown here is derived from an EMBL/GenBank/DDBJ whole genome shotgun (WGS) entry which is preliminary data.</text>
</comment>
<dbReference type="InterPro" id="IPR048052">
    <property type="entry name" value="FM1-like"/>
</dbReference>
<keyword evidence="2" id="KW-1133">Transmembrane helix</keyword>
<dbReference type="RefSeq" id="WP_259139309.1">
    <property type="nucleotide sequence ID" value="NZ_JANUXX010000011.1"/>
</dbReference>
<evidence type="ECO:0000256" key="1">
    <source>
        <dbReference type="SAM" id="MobiDB-lite"/>
    </source>
</evidence>
<dbReference type="NCBIfam" id="NF033902">
    <property type="entry name" value="iso_D2_wall_anc"/>
    <property type="match status" value="1"/>
</dbReference>
<feature type="chain" id="PRO_5045172730" evidence="3">
    <location>
        <begin position="27"/>
        <end position="480"/>
    </location>
</feature>
<dbReference type="Proteomes" id="UP001206548">
    <property type="component" value="Unassembled WGS sequence"/>
</dbReference>
<dbReference type="Pfam" id="PF17802">
    <property type="entry name" value="SpaA"/>
    <property type="match status" value="1"/>
</dbReference>
<dbReference type="Gene3D" id="2.60.40.10">
    <property type="entry name" value="Immunoglobulins"/>
    <property type="match status" value="1"/>
</dbReference>
<sequence length="480" mass="51620">MKILKHILATILTTFIVVFVGGTAHAQSVDSQQSGAATITINNASQGQTYTVYKLFDATVDGKGAISYRLPSGKTDLGNGTTWFDLDAKGNITAKEGADVSTDDFKTWAAGYGTQVAIAKATDNTLVFTGLAYGFYYIKSSLGATITVDSTNPNATIRDKNTTGPSIPDKNEGGGKHILVNGSTVDETTAKVGDTVKYQIKFVATNFLTTETDSKRITNYTVVDTPTNLSIDQDSVEVKVGNQTITGANVATTFDDTGKMTIKLNWQNGTQTIYDSPSDVVITYSATVKKGAADADATNSATITYDLEDGTTDKPIKEDPQNPNQPEPEQTTVKTHRFTLKKVNSEGTTLSGAHFKLYDAANNGKEIHVIKEGDHYRVAEDNEQYEEIEAGEVTIKGLKGDDTTYYLDEVKAPDGYNILDDRQAVTVKSDDSASIDVVNEKGAKLPSTGSFGTKMLYLLGSLFVVGALIVMVSKRRTNNM</sequence>
<dbReference type="NCBIfam" id="TIGR01167">
    <property type="entry name" value="LPXTG_anchor"/>
    <property type="match status" value="1"/>
</dbReference>
<evidence type="ECO:0000313" key="6">
    <source>
        <dbReference type="Proteomes" id="UP001206548"/>
    </source>
</evidence>
<evidence type="ECO:0000313" key="5">
    <source>
        <dbReference type="EMBL" id="MCS4488888.1"/>
    </source>
</evidence>
<feature type="transmembrane region" description="Helical" evidence="2">
    <location>
        <begin position="455"/>
        <end position="473"/>
    </location>
</feature>
<dbReference type="InterPro" id="IPR013783">
    <property type="entry name" value="Ig-like_fold"/>
</dbReference>
<feature type="compositionally biased region" description="Basic and acidic residues" evidence="1">
    <location>
        <begin position="311"/>
        <end position="320"/>
    </location>
</feature>
<evidence type="ECO:0000259" key="4">
    <source>
        <dbReference type="Pfam" id="PF17802"/>
    </source>
</evidence>
<evidence type="ECO:0000256" key="2">
    <source>
        <dbReference type="SAM" id="Phobius"/>
    </source>
</evidence>
<gene>
    <name evidence="5" type="ORF">NXS10_07980</name>
</gene>
<proteinExistence type="predicted"/>
<feature type="domain" description="SpaA-like prealbumin fold" evidence="4">
    <location>
        <begin position="337"/>
        <end position="441"/>
    </location>
</feature>
<feature type="region of interest" description="Disordered" evidence="1">
    <location>
        <begin position="307"/>
        <end position="333"/>
    </location>
</feature>
<name>A0ABT2F8U3_9STRE</name>
<dbReference type="EMBL" id="JANUXX010000011">
    <property type="protein sequence ID" value="MCS4488888.1"/>
    <property type="molecule type" value="Genomic_DNA"/>
</dbReference>
<keyword evidence="6" id="KW-1185">Reference proteome</keyword>
<accession>A0ABT2F8U3</accession>
<dbReference type="Gene3D" id="2.60.40.740">
    <property type="match status" value="1"/>
</dbReference>
<protein>
    <submittedName>
        <fullName evidence="5">SpaH/EbpB family LPXTG-anchored major pilin</fullName>
    </submittedName>
</protein>
<keyword evidence="3" id="KW-0732">Signal</keyword>
<feature type="signal peptide" evidence="3">
    <location>
        <begin position="1"/>
        <end position="26"/>
    </location>
</feature>
<keyword evidence="2" id="KW-0812">Transmembrane</keyword>
<reference evidence="5 6" key="1">
    <citation type="journal article" date="2023" name="Int. J. Syst. Evol. Microbiol.">
        <title>Streptococcus sciuri sp. nov., Staphylococcus marylandisciuri sp. nov. and Staphylococcus americanisciuri sp. nov., isolated from faeces of eastern grey squirrel (Sciurus carolinensis).</title>
        <authorList>
            <person name="Volokhov D.V."/>
            <person name="Zagorodnyaya T.A."/>
            <person name="Furtak V.A."/>
            <person name="Nattanmai G."/>
            <person name="Randall L."/>
            <person name="Jose S."/>
            <person name="Gao Y."/>
            <person name="Eisenberg T."/>
            <person name="Delmonte P."/>
            <person name="Blom J."/>
            <person name="Mitchell K.K."/>
        </authorList>
    </citation>
    <scope>NUCLEOTIDE SEQUENCE [LARGE SCALE GENOMIC DNA]</scope>
    <source>
        <strain evidence="5 6">SQ9-PEA</strain>
    </source>
</reference>
<organism evidence="5 6">
    <name type="scientific">Streptococcus sciuri</name>
    <dbReference type="NCBI Taxonomy" id="2973939"/>
    <lineage>
        <taxon>Bacteria</taxon>
        <taxon>Bacillati</taxon>
        <taxon>Bacillota</taxon>
        <taxon>Bacilli</taxon>
        <taxon>Lactobacillales</taxon>
        <taxon>Streptococcaceae</taxon>
        <taxon>Streptococcus</taxon>
    </lineage>
</organism>
<keyword evidence="2" id="KW-0472">Membrane</keyword>
<evidence type="ECO:0000256" key="3">
    <source>
        <dbReference type="SAM" id="SignalP"/>
    </source>
</evidence>
<feature type="compositionally biased region" description="Low complexity" evidence="1">
    <location>
        <begin position="321"/>
        <end position="330"/>
    </location>
</feature>